<gene>
    <name evidence="2" type="ORF">GQF42_14430</name>
</gene>
<feature type="transmembrane region" description="Helical" evidence="1">
    <location>
        <begin position="21"/>
        <end position="40"/>
    </location>
</feature>
<dbReference type="Proteomes" id="UP000436138">
    <property type="component" value="Chromosome"/>
</dbReference>
<dbReference type="AlphaFoldDB" id="A0A6I6MYZ5"/>
<evidence type="ECO:0000313" key="3">
    <source>
        <dbReference type="Proteomes" id="UP000436138"/>
    </source>
</evidence>
<sequence>MVEQQQRNDVDEAWEARRRRAGIVAFFVGFVATLAFFAFGPGLPHVIDGGAVLAAIAVGGLARWSCQSWMTRTAGRKAGRL</sequence>
<dbReference type="EMBL" id="CP047020">
    <property type="protein sequence ID" value="QHA04324.1"/>
    <property type="molecule type" value="Genomic_DNA"/>
</dbReference>
<keyword evidence="1" id="KW-0812">Transmembrane</keyword>
<proteinExistence type="predicted"/>
<keyword evidence="1" id="KW-0472">Membrane</keyword>
<keyword evidence="3" id="KW-1185">Reference proteome</keyword>
<feature type="transmembrane region" description="Helical" evidence="1">
    <location>
        <begin position="46"/>
        <end position="66"/>
    </location>
</feature>
<name>A0A6I6MYZ5_9ACTN</name>
<accession>A0A6I6MYZ5</accession>
<reference evidence="2 3" key="1">
    <citation type="submission" date="2019-12" db="EMBL/GenBank/DDBJ databases">
        <title>Streptomyces sp. strain T44 isolated from rhizosphere soil of Broussonetia papyrifera.</title>
        <authorList>
            <person name="Mo P."/>
        </authorList>
    </citation>
    <scope>NUCLEOTIDE SEQUENCE [LARGE SCALE GENOMIC DNA]</scope>
    <source>
        <strain evidence="2 3">T44</strain>
    </source>
</reference>
<protein>
    <submittedName>
        <fullName evidence="2">Uncharacterized protein</fullName>
    </submittedName>
</protein>
<dbReference type="RefSeq" id="WP_158920034.1">
    <property type="nucleotide sequence ID" value="NZ_CP047020.1"/>
</dbReference>
<keyword evidence="1" id="KW-1133">Transmembrane helix</keyword>
<organism evidence="2 3">
    <name type="scientific">Streptomyces broussonetiae</name>
    <dbReference type="NCBI Taxonomy" id="2686304"/>
    <lineage>
        <taxon>Bacteria</taxon>
        <taxon>Bacillati</taxon>
        <taxon>Actinomycetota</taxon>
        <taxon>Actinomycetes</taxon>
        <taxon>Kitasatosporales</taxon>
        <taxon>Streptomycetaceae</taxon>
        <taxon>Streptomyces</taxon>
    </lineage>
</organism>
<evidence type="ECO:0000256" key="1">
    <source>
        <dbReference type="SAM" id="Phobius"/>
    </source>
</evidence>
<evidence type="ECO:0000313" key="2">
    <source>
        <dbReference type="EMBL" id="QHA04324.1"/>
    </source>
</evidence>
<dbReference type="KEGG" id="sbro:GQF42_14430"/>